<evidence type="ECO:0000313" key="2">
    <source>
        <dbReference type="Proteomes" id="UP000239757"/>
    </source>
</evidence>
<gene>
    <name evidence="1" type="ORF">GOBAR_AA09876</name>
</gene>
<organism evidence="1 2">
    <name type="scientific">Gossypium barbadense</name>
    <name type="common">Sea Island cotton</name>
    <name type="synonym">Hibiscus barbadensis</name>
    <dbReference type="NCBI Taxonomy" id="3634"/>
    <lineage>
        <taxon>Eukaryota</taxon>
        <taxon>Viridiplantae</taxon>
        <taxon>Streptophyta</taxon>
        <taxon>Embryophyta</taxon>
        <taxon>Tracheophyta</taxon>
        <taxon>Spermatophyta</taxon>
        <taxon>Magnoliopsida</taxon>
        <taxon>eudicotyledons</taxon>
        <taxon>Gunneridae</taxon>
        <taxon>Pentapetalae</taxon>
        <taxon>rosids</taxon>
        <taxon>malvids</taxon>
        <taxon>Malvales</taxon>
        <taxon>Malvaceae</taxon>
        <taxon>Malvoideae</taxon>
        <taxon>Gossypium</taxon>
    </lineage>
</organism>
<dbReference type="Proteomes" id="UP000239757">
    <property type="component" value="Unassembled WGS sequence"/>
</dbReference>
<proteinExistence type="predicted"/>
<sequence length="220" mass="24511">MTIGRVEVSYLWRCLTRIWSEFGSLWYGQLVTDEQQSFGMMNERLPAWYWTPSDKRDELDWRLFPVMLDHLAATLVPNANLGPDTYIRRGPKKGDTISTFYGWCFMSRCNTAAMVAHCRSWAKEDVATLKATSVAALGGAIADGIEEAWRGSYKKVIIKSYCREVVKLVTNVAARSAVFAGAAHSDWYSADLGGHSSTHTAGRELCSTSGCEKCAKLHPI</sequence>
<accession>A0A2P5Y575</accession>
<evidence type="ECO:0000313" key="1">
    <source>
        <dbReference type="EMBL" id="PPS10754.1"/>
    </source>
</evidence>
<dbReference type="EMBL" id="KZ663682">
    <property type="protein sequence ID" value="PPS10754.1"/>
    <property type="molecule type" value="Genomic_DNA"/>
</dbReference>
<name>A0A2P5Y575_GOSBA</name>
<protein>
    <submittedName>
        <fullName evidence="1">Uncharacterized protein</fullName>
    </submittedName>
</protein>
<reference evidence="1 2" key="1">
    <citation type="submission" date="2015-01" db="EMBL/GenBank/DDBJ databases">
        <title>Genome of allotetraploid Gossypium barbadense reveals genomic plasticity and fiber elongation in cotton evolution.</title>
        <authorList>
            <person name="Chen X."/>
            <person name="Liu X."/>
            <person name="Zhao B."/>
            <person name="Zheng H."/>
            <person name="Hu Y."/>
            <person name="Lu G."/>
            <person name="Yang C."/>
            <person name="Chen J."/>
            <person name="Shan C."/>
            <person name="Zhang L."/>
            <person name="Zhou Y."/>
            <person name="Wang L."/>
            <person name="Guo W."/>
            <person name="Bai Y."/>
            <person name="Ruan J."/>
            <person name="Shangguan X."/>
            <person name="Mao Y."/>
            <person name="Jiang J."/>
            <person name="Zhu Y."/>
            <person name="Lei J."/>
            <person name="Kang H."/>
            <person name="Chen S."/>
            <person name="He X."/>
            <person name="Wang R."/>
            <person name="Wang Y."/>
            <person name="Chen J."/>
            <person name="Wang L."/>
            <person name="Yu S."/>
            <person name="Wang B."/>
            <person name="Wei J."/>
            <person name="Song S."/>
            <person name="Lu X."/>
            <person name="Gao Z."/>
            <person name="Gu W."/>
            <person name="Deng X."/>
            <person name="Ma D."/>
            <person name="Wang S."/>
            <person name="Liang W."/>
            <person name="Fang L."/>
            <person name="Cai C."/>
            <person name="Zhu X."/>
            <person name="Zhou B."/>
            <person name="Zhang Y."/>
            <person name="Chen Z."/>
            <person name="Xu S."/>
            <person name="Zhu R."/>
            <person name="Wang S."/>
            <person name="Zhang T."/>
            <person name="Zhao G."/>
        </authorList>
    </citation>
    <scope>NUCLEOTIDE SEQUENCE [LARGE SCALE GENOMIC DNA]</scope>
    <source>
        <strain evidence="2">cv. Xinhai21</strain>
        <tissue evidence="1">Leaf</tissue>
    </source>
</reference>
<dbReference type="AlphaFoldDB" id="A0A2P5Y575"/>